<dbReference type="Pfam" id="PF00010">
    <property type="entry name" value="HLH"/>
    <property type="match status" value="1"/>
</dbReference>
<dbReference type="Proteomes" id="UP000245699">
    <property type="component" value="Unassembled WGS sequence"/>
</dbReference>
<comment type="caution">
    <text evidence="4">The sequence shown here is derived from an EMBL/GenBank/DDBJ whole genome shotgun (WGS) entry which is preliminary data.</text>
</comment>
<dbReference type="InterPro" id="IPR036638">
    <property type="entry name" value="HLH_DNA-bd_sf"/>
</dbReference>
<dbReference type="SUPFAM" id="SSF47459">
    <property type="entry name" value="HLH, helix-loop-helix DNA-binding domain"/>
    <property type="match status" value="1"/>
</dbReference>
<gene>
    <name evidence="4" type="ORF">BB559_004056</name>
</gene>
<feature type="compositionally biased region" description="Low complexity" evidence="2">
    <location>
        <begin position="21"/>
        <end position="30"/>
    </location>
</feature>
<evidence type="ECO:0000313" key="4">
    <source>
        <dbReference type="EMBL" id="PVU91603.1"/>
    </source>
</evidence>
<evidence type="ECO:0000256" key="2">
    <source>
        <dbReference type="SAM" id="MobiDB-lite"/>
    </source>
</evidence>
<evidence type="ECO:0000259" key="3">
    <source>
        <dbReference type="PROSITE" id="PS50888"/>
    </source>
</evidence>
<protein>
    <recommendedName>
        <fullName evidence="3">BHLH domain-containing protein</fullName>
    </recommendedName>
</protein>
<feature type="domain" description="BHLH" evidence="3">
    <location>
        <begin position="135"/>
        <end position="183"/>
    </location>
</feature>
<accession>A0A2T9YH02</accession>
<dbReference type="AlphaFoldDB" id="A0A2T9YH02"/>
<evidence type="ECO:0000256" key="1">
    <source>
        <dbReference type="SAM" id="Coils"/>
    </source>
</evidence>
<dbReference type="GO" id="GO:0046983">
    <property type="term" value="F:protein dimerization activity"/>
    <property type="evidence" value="ECO:0007669"/>
    <property type="project" value="InterPro"/>
</dbReference>
<dbReference type="STRING" id="61424.A0A2T9YH02"/>
<dbReference type="OrthoDB" id="71302at2759"/>
<feature type="region of interest" description="Disordered" evidence="2">
    <location>
        <begin position="1"/>
        <end position="30"/>
    </location>
</feature>
<proteinExistence type="predicted"/>
<sequence length="233" mass="27182">MIQNEIMTDSRPSQIENNKPSYSNSLHSLLNDDSQSDNVLQDFDSIHSSNKSIYKKRKTSDNSKNYRPIKMISPRFDSNMDIKPGQISNLIPIEPRGSQNNIHEAYNEEQTETEESSHNNLSNRHPVGSFEWQRVRKENHKQVERRRREHINAGVNMLSNLVPGCEKNKGKVLHQAADYINQLKINEVELNKRWIEDNQRNSKTIDELTKQIEKLKNENFILTQKLESTSSRK</sequence>
<reference evidence="4 5" key="1">
    <citation type="journal article" date="2018" name="MBio">
        <title>Comparative Genomics Reveals the Core Gene Toolbox for the Fungus-Insect Symbiosis.</title>
        <authorList>
            <person name="Wang Y."/>
            <person name="Stata M."/>
            <person name="Wang W."/>
            <person name="Stajich J.E."/>
            <person name="White M.M."/>
            <person name="Moncalvo J.M."/>
        </authorList>
    </citation>
    <scope>NUCLEOTIDE SEQUENCE [LARGE SCALE GENOMIC DNA]</scope>
    <source>
        <strain evidence="4 5">AUS-77-4</strain>
    </source>
</reference>
<dbReference type="PROSITE" id="PS50888">
    <property type="entry name" value="BHLH"/>
    <property type="match status" value="1"/>
</dbReference>
<dbReference type="GO" id="GO:0005634">
    <property type="term" value="C:nucleus"/>
    <property type="evidence" value="ECO:0007669"/>
    <property type="project" value="TreeGrafter"/>
</dbReference>
<name>A0A2T9YH02_9FUNG</name>
<organism evidence="4 5">
    <name type="scientific">Furculomyces boomerangus</name>
    <dbReference type="NCBI Taxonomy" id="61424"/>
    <lineage>
        <taxon>Eukaryota</taxon>
        <taxon>Fungi</taxon>
        <taxon>Fungi incertae sedis</taxon>
        <taxon>Zoopagomycota</taxon>
        <taxon>Kickxellomycotina</taxon>
        <taxon>Harpellomycetes</taxon>
        <taxon>Harpellales</taxon>
        <taxon>Harpellaceae</taxon>
        <taxon>Furculomyces</taxon>
    </lineage>
</organism>
<dbReference type="PANTHER" id="PTHR47787">
    <property type="entry name" value="CENTROMERE-BINDING PROTEIN 1"/>
    <property type="match status" value="1"/>
</dbReference>
<dbReference type="GO" id="GO:0003700">
    <property type="term" value="F:DNA-binding transcription factor activity"/>
    <property type="evidence" value="ECO:0007669"/>
    <property type="project" value="TreeGrafter"/>
</dbReference>
<evidence type="ECO:0000313" key="5">
    <source>
        <dbReference type="Proteomes" id="UP000245699"/>
    </source>
</evidence>
<dbReference type="Gene3D" id="4.10.280.10">
    <property type="entry name" value="Helix-loop-helix DNA-binding domain"/>
    <property type="match status" value="1"/>
</dbReference>
<dbReference type="SMART" id="SM00353">
    <property type="entry name" value="HLH"/>
    <property type="match status" value="1"/>
</dbReference>
<dbReference type="PANTHER" id="PTHR47787:SF1">
    <property type="entry name" value="CENTROMERE-BINDING PROTEIN 1"/>
    <property type="match status" value="1"/>
</dbReference>
<keyword evidence="1" id="KW-0175">Coiled coil</keyword>
<feature type="coiled-coil region" evidence="1">
    <location>
        <begin position="198"/>
        <end position="232"/>
    </location>
</feature>
<feature type="compositionally biased region" description="Polar residues" evidence="2">
    <location>
        <begin position="1"/>
        <end position="20"/>
    </location>
</feature>
<keyword evidence="5" id="KW-1185">Reference proteome</keyword>
<dbReference type="EMBL" id="MBFT01000406">
    <property type="protein sequence ID" value="PVU91603.1"/>
    <property type="molecule type" value="Genomic_DNA"/>
</dbReference>
<dbReference type="InterPro" id="IPR011598">
    <property type="entry name" value="bHLH_dom"/>
</dbReference>